<sequence>MASRPALESPRMRLEPVWLHHTLLDGTWWPESADPSLELPVMLSILQDAHGPVTRLLLSAAGWSARPHQVVMGGRPVSIGYCSDQSPSMMRVFCADGRTFILRVAPSGLPLQRVGGPAD</sequence>
<accession>A0A919TXN6</accession>
<dbReference type="InterPro" id="IPR046036">
    <property type="entry name" value="DUF5994"/>
</dbReference>
<evidence type="ECO:0000313" key="2">
    <source>
        <dbReference type="Proteomes" id="UP000623608"/>
    </source>
</evidence>
<protein>
    <submittedName>
        <fullName evidence="1">Uncharacterized protein</fullName>
    </submittedName>
</protein>
<organism evidence="1 2">
    <name type="scientific">Paractinoplanes tereljensis</name>
    <dbReference type="NCBI Taxonomy" id="571912"/>
    <lineage>
        <taxon>Bacteria</taxon>
        <taxon>Bacillati</taxon>
        <taxon>Actinomycetota</taxon>
        <taxon>Actinomycetes</taxon>
        <taxon>Micromonosporales</taxon>
        <taxon>Micromonosporaceae</taxon>
        <taxon>Paractinoplanes</taxon>
    </lineage>
</organism>
<name>A0A919TXN6_9ACTN</name>
<dbReference type="EMBL" id="BOMY01000061">
    <property type="protein sequence ID" value="GIF26511.1"/>
    <property type="molecule type" value="Genomic_DNA"/>
</dbReference>
<gene>
    <name evidence="1" type="ORF">Ate02nite_92410</name>
</gene>
<reference evidence="1" key="1">
    <citation type="submission" date="2021-01" db="EMBL/GenBank/DDBJ databases">
        <title>Whole genome shotgun sequence of Actinoplanes tereljensis NBRC 105297.</title>
        <authorList>
            <person name="Komaki H."/>
            <person name="Tamura T."/>
        </authorList>
    </citation>
    <scope>NUCLEOTIDE SEQUENCE</scope>
    <source>
        <strain evidence="1">NBRC 105297</strain>
    </source>
</reference>
<dbReference type="Proteomes" id="UP000623608">
    <property type="component" value="Unassembled WGS sequence"/>
</dbReference>
<keyword evidence="2" id="KW-1185">Reference proteome</keyword>
<proteinExistence type="predicted"/>
<evidence type="ECO:0000313" key="1">
    <source>
        <dbReference type="EMBL" id="GIF26511.1"/>
    </source>
</evidence>
<dbReference type="Pfam" id="PF19457">
    <property type="entry name" value="DUF5994"/>
    <property type="match status" value="1"/>
</dbReference>
<dbReference type="AlphaFoldDB" id="A0A919TXN6"/>
<comment type="caution">
    <text evidence="1">The sequence shown here is derived from an EMBL/GenBank/DDBJ whole genome shotgun (WGS) entry which is preliminary data.</text>
</comment>